<dbReference type="SMART" id="SM00387">
    <property type="entry name" value="HATPase_c"/>
    <property type="match status" value="1"/>
</dbReference>
<keyword evidence="7" id="KW-0418">Kinase</keyword>
<evidence type="ECO:0000259" key="11">
    <source>
        <dbReference type="PROSITE" id="PS50109"/>
    </source>
</evidence>
<keyword evidence="8 10" id="KW-1133">Transmembrane helix</keyword>
<dbReference type="Pfam" id="PF00672">
    <property type="entry name" value="HAMP"/>
    <property type="match status" value="1"/>
</dbReference>
<comment type="catalytic activity">
    <reaction evidence="1">
        <text>ATP + protein L-histidine = ADP + protein N-phospho-L-histidine.</text>
        <dbReference type="EC" id="2.7.13.3"/>
    </reaction>
</comment>
<dbReference type="PANTHER" id="PTHR43711:SF1">
    <property type="entry name" value="HISTIDINE KINASE 1"/>
    <property type="match status" value="1"/>
</dbReference>
<reference evidence="13" key="1">
    <citation type="submission" date="2022-10" db="EMBL/GenBank/DDBJ databases">
        <title>Rhodococcus sp.75.</title>
        <authorList>
            <person name="Sun M."/>
        </authorList>
    </citation>
    <scope>NUCLEOTIDE SEQUENCE</scope>
    <source>
        <strain evidence="13">75</strain>
    </source>
</reference>
<dbReference type="SUPFAM" id="SSF55874">
    <property type="entry name" value="ATPase domain of HSP90 chaperone/DNA topoisomerase II/histidine kinase"/>
    <property type="match status" value="1"/>
</dbReference>
<keyword evidence="10" id="KW-0472">Membrane</keyword>
<dbReference type="Pfam" id="PF02518">
    <property type="entry name" value="HATPase_c"/>
    <property type="match status" value="1"/>
</dbReference>
<dbReference type="InterPro" id="IPR003661">
    <property type="entry name" value="HisK_dim/P_dom"/>
</dbReference>
<dbReference type="SUPFAM" id="SSF158472">
    <property type="entry name" value="HAMP domain-like"/>
    <property type="match status" value="1"/>
</dbReference>
<evidence type="ECO:0000256" key="9">
    <source>
        <dbReference type="ARBA" id="ARBA00023012"/>
    </source>
</evidence>
<evidence type="ECO:0000256" key="10">
    <source>
        <dbReference type="SAM" id="Phobius"/>
    </source>
</evidence>
<dbReference type="InterPro" id="IPR004358">
    <property type="entry name" value="Sig_transdc_His_kin-like_C"/>
</dbReference>
<gene>
    <name evidence="13" type="ORF">RHODO2019_06360</name>
</gene>
<dbReference type="GO" id="GO:0005524">
    <property type="term" value="F:ATP binding"/>
    <property type="evidence" value="ECO:0007669"/>
    <property type="project" value="UniProtKB-KW"/>
</dbReference>
<keyword evidence="13" id="KW-0067">ATP-binding</keyword>
<feature type="domain" description="Histidine kinase" evidence="11">
    <location>
        <begin position="254"/>
        <end position="464"/>
    </location>
</feature>
<evidence type="ECO:0000256" key="6">
    <source>
        <dbReference type="ARBA" id="ARBA00022692"/>
    </source>
</evidence>
<keyword evidence="14" id="KW-1185">Reference proteome</keyword>
<dbReference type="PRINTS" id="PR00344">
    <property type="entry name" value="BCTRLSENSOR"/>
</dbReference>
<evidence type="ECO:0000256" key="3">
    <source>
        <dbReference type="ARBA" id="ARBA00012438"/>
    </source>
</evidence>
<evidence type="ECO:0000256" key="7">
    <source>
        <dbReference type="ARBA" id="ARBA00022777"/>
    </source>
</evidence>
<proteinExistence type="predicted"/>
<keyword evidence="4" id="KW-0597">Phosphoprotein</keyword>
<organism evidence="13 14">
    <name type="scientific">Rhodococcus antarcticus</name>
    <dbReference type="NCBI Taxonomy" id="2987751"/>
    <lineage>
        <taxon>Bacteria</taxon>
        <taxon>Bacillati</taxon>
        <taxon>Actinomycetota</taxon>
        <taxon>Actinomycetes</taxon>
        <taxon>Mycobacteriales</taxon>
        <taxon>Nocardiaceae</taxon>
        <taxon>Rhodococcus</taxon>
    </lineage>
</organism>
<evidence type="ECO:0000313" key="13">
    <source>
        <dbReference type="EMBL" id="UZJ26051.1"/>
    </source>
</evidence>
<dbReference type="PROSITE" id="PS50885">
    <property type="entry name" value="HAMP"/>
    <property type="match status" value="1"/>
</dbReference>
<keyword evidence="6 10" id="KW-0812">Transmembrane</keyword>
<evidence type="ECO:0000256" key="8">
    <source>
        <dbReference type="ARBA" id="ARBA00022989"/>
    </source>
</evidence>
<dbReference type="Pfam" id="PF00512">
    <property type="entry name" value="HisKA"/>
    <property type="match status" value="1"/>
</dbReference>
<dbReference type="Gene3D" id="3.30.565.10">
    <property type="entry name" value="Histidine kinase-like ATPase, C-terminal domain"/>
    <property type="match status" value="1"/>
</dbReference>
<sequence>MGRAGFRPARWLLLGGRFARRLTLAFAVTALAGAALTAIVVNLVFGARFGTYVDSQRQAREDQVVGLLTGEYQQAAGWQVASLDRLGSGLVMSGVDVSLLGSDGTPIWSLSQAGADPAMRAMHNQMMGVSALGPAVARPVIVNGQQVGTALVRVPQAVVPAADAALRTSVNQALLGGALAAGVVALGAGLLIARGITARVLELTAAADELAAGHRDRRARVSSGDEIGGLAASFNTMAETVQREEELRRAFAADIAHELRTPLSILQGHLEAVQDGVVAPEPEVIDSLHEEALRLGRLVADLETVADADAAGFTLDRREVALAPLVADTLAGLGAHVAESGLQMRSDLAEVSVVADPVRLRQVVTNLVTNATKFTPTGGTITVTLEVRDGHAELVVADTGVGIPAEDIPRVFERFFRGATSTGRGSGIGLAVVAGLVAAHDGEISVTSDPGHGSRFLVRLPVIAHKSHLRFTGSP</sequence>
<dbReference type="InterPro" id="IPR050736">
    <property type="entry name" value="Sensor_HK_Regulatory"/>
</dbReference>
<dbReference type="Gene3D" id="1.10.287.130">
    <property type="match status" value="1"/>
</dbReference>
<dbReference type="EMBL" id="CP110615">
    <property type="protein sequence ID" value="UZJ26051.1"/>
    <property type="molecule type" value="Genomic_DNA"/>
</dbReference>
<keyword evidence="5" id="KW-0808">Transferase</keyword>
<accession>A0ABY6P462</accession>
<dbReference type="InterPro" id="IPR003660">
    <property type="entry name" value="HAMP_dom"/>
</dbReference>
<dbReference type="Proteomes" id="UP001164965">
    <property type="component" value="Chromosome"/>
</dbReference>
<dbReference type="SMART" id="SM00388">
    <property type="entry name" value="HisKA"/>
    <property type="match status" value="1"/>
</dbReference>
<dbReference type="InterPro" id="IPR036097">
    <property type="entry name" value="HisK_dim/P_sf"/>
</dbReference>
<keyword evidence="13" id="KW-0547">Nucleotide-binding</keyword>
<dbReference type="Gene3D" id="6.10.340.10">
    <property type="match status" value="1"/>
</dbReference>
<keyword evidence="9" id="KW-0902">Two-component regulatory system</keyword>
<evidence type="ECO:0000259" key="12">
    <source>
        <dbReference type="PROSITE" id="PS50885"/>
    </source>
</evidence>
<feature type="domain" description="HAMP" evidence="12">
    <location>
        <begin position="194"/>
        <end position="246"/>
    </location>
</feature>
<dbReference type="PANTHER" id="PTHR43711">
    <property type="entry name" value="TWO-COMPONENT HISTIDINE KINASE"/>
    <property type="match status" value="1"/>
</dbReference>
<dbReference type="RefSeq" id="WP_265384155.1">
    <property type="nucleotide sequence ID" value="NZ_CP110615.1"/>
</dbReference>
<dbReference type="EC" id="2.7.13.3" evidence="3"/>
<dbReference type="CDD" id="cd00075">
    <property type="entry name" value="HATPase"/>
    <property type="match status" value="1"/>
</dbReference>
<dbReference type="CDD" id="cd00082">
    <property type="entry name" value="HisKA"/>
    <property type="match status" value="1"/>
</dbReference>
<evidence type="ECO:0000256" key="2">
    <source>
        <dbReference type="ARBA" id="ARBA00004236"/>
    </source>
</evidence>
<dbReference type="SMART" id="SM00304">
    <property type="entry name" value="HAMP"/>
    <property type="match status" value="1"/>
</dbReference>
<evidence type="ECO:0000256" key="1">
    <source>
        <dbReference type="ARBA" id="ARBA00000085"/>
    </source>
</evidence>
<evidence type="ECO:0000313" key="14">
    <source>
        <dbReference type="Proteomes" id="UP001164965"/>
    </source>
</evidence>
<evidence type="ECO:0000256" key="5">
    <source>
        <dbReference type="ARBA" id="ARBA00022679"/>
    </source>
</evidence>
<dbReference type="InterPro" id="IPR005467">
    <property type="entry name" value="His_kinase_dom"/>
</dbReference>
<comment type="subcellular location">
    <subcellularLocation>
        <location evidence="2">Cell membrane</location>
    </subcellularLocation>
</comment>
<dbReference type="PROSITE" id="PS50109">
    <property type="entry name" value="HIS_KIN"/>
    <property type="match status" value="1"/>
</dbReference>
<evidence type="ECO:0000256" key="4">
    <source>
        <dbReference type="ARBA" id="ARBA00022553"/>
    </source>
</evidence>
<protein>
    <recommendedName>
        <fullName evidence="3">histidine kinase</fullName>
        <ecNumber evidence="3">2.7.13.3</ecNumber>
    </recommendedName>
</protein>
<feature type="transmembrane region" description="Helical" evidence="10">
    <location>
        <begin position="173"/>
        <end position="193"/>
    </location>
</feature>
<name>A0ABY6P462_9NOCA</name>
<dbReference type="CDD" id="cd06225">
    <property type="entry name" value="HAMP"/>
    <property type="match status" value="1"/>
</dbReference>
<dbReference type="InterPro" id="IPR003594">
    <property type="entry name" value="HATPase_dom"/>
</dbReference>
<dbReference type="SUPFAM" id="SSF47384">
    <property type="entry name" value="Homodimeric domain of signal transducing histidine kinase"/>
    <property type="match status" value="1"/>
</dbReference>
<dbReference type="InterPro" id="IPR036890">
    <property type="entry name" value="HATPase_C_sf"/>
</dbReference>